<evidence type="ECO:0000256" key="1">
    <source>
        <dbReference type="ARBA" id="ARBA00008791"/>
    </source>
</evidence>
<dbReference type="InterPro" id="IPR014729">
    <property type="entry name" value="Rossmann-like_a/b/a_fold"/>
</dbReference>
<evidence type="ECO:0000313" key="4">
    <source>
        <dbReference type="EMBL" id="MBB3965877.1"/>
    </source>
</evidence>
<dbReference type="PANTHER" id="PTHR46268">
    <property type="entry name" value="STRESS RESPONSE PROTEIN NHAX"/>
    <property type="match status" value="1"/>
</dbReference>
<comment type="caution">
    <text evidence="4">The sequence shown here is derived from an EMBL/GenBank/DDBJ whole genome shotgun (WGS) entry which is preliminary data.</text>
</comment>
<keyword evidence="2" id="KW-0963">Cytoplasm</keyword>
<reference evidence="4 5" key="1">
    <citation type="submission" date="2020-08" db="EMBL/GenBank/DDBJ databases">
        <title>Genomic Encyclopedia of Type Strains, Phase IV (KMG-IV): sequencing the most valuable type-strain genomes for metagenomic binning, comparative biology and taxonomic classification.</title>
        <authorList>
            <person name="Goeker M."/>
        </authorList>
    </citation>
    <scope>NUCLEOTIDE SEQUENCE [LARGE SCALE GENOMIC DNA]</scope>
    <source>
        <strain evidence="4 5">DSM 26575</strain>
    </source>
</reference>
<keyword evidence="5" id="KW-1185">Reference proteome</keyword>
<dbReference type="Proteomes" id="UP000582090">
    <property type="component" value="Unassembled WGS sequence"/>
</dbReference>
<comment type="similarity">
    <text evidence="1 2">Belongs to the universal stress protein A family.</text>
</comment>
<dbReference type="AlphaFoldDB" id="A0A7W6GC90"/>
<dbReference type="GO" id="GO:0005737">
    <property type="term" value="C:cytoplasm"/>
    <property type="evidence" value="ECO:0007669"/>
    <property type="project" value="UniProtKB-SubCell"/>
</dbReference>
<comment type="subcellular location">
    <subcellularLocation>
        <location evidence="2">Cytoplasm</location>
    </subcellularLocation>
</comment>
<dbReference type="InterPro" id="IPR006015">
    <property type="entry name" value="Universal_stress_UspA"/>
</dbReference>
<protein>
    <recommendedName>
        <fullName evidence="2">Universal stress protein</fullName>
    </recommendedName>
</protein>
<dbReference type="CDD" id="cd00293">
    <property type="entry name" value="USP-like"/>
    <property type="match status" value="1"/>
</dbReference>
<evidence type="ECO:0000259" key="3">
    <source>
        <dbReference type="Pfam" id="PF00582"/>
    </source>
</evidence>
<accession>A0A7W6GC90</accession>
<dbReference type="Pfam" id="PF00582">
    <property type="entry name" value="Usp"/>
    <property type="match status" value="1"/>
</dbReference>
<dbReference type="EMBL" id="JACIDW010000012">
    <property type="protein sequence ID" value="MBB3965877.1"/>
    <property type="molecule type" value="Genomic_DNA"/>
</dbReference>
<sequence length="149" mass="15651">MYKHILISTDGSEVAQRGVDHGLSLARALGGRVTIVTVTDSYPLPAGGLGADWAPTADDLASFQESQRQSAERILDAVKRAADKLGVTATTLHVPEVHPAEAIVDAARTEDCSLIVMASHGRRGLGRLLLGSQTADVLAHSPVPVLVVR</sequence>
<dbReference type="InterPro" id="IPR006016">
    <property type="entry name" value="UspA"/>
</dbReference>
<feature type="domain" description="UspA" evidence="3">
    <location>
        <begin position="1"/>
        <end position="149"/>
    </location>
</feature>
<proteinExistence type="inferred from homology"/>
<name>A0A7W6GC90_9HYPH</name>
<dbReference type="Gene3D" id="3.40.50.620">
    <property type="entry name" value="HUPs"/>
    <property type="match status" value="1"/>
</dbReference>
<dbReference type="PRINTS" id="PR01438">
    <property type="entry name" value="UNVRSLSTRESS"/>
</dbReference>
<organism evidence="4 5">
    <name type="scientific">Rhizobium metallidurans</name>
    <dbReference type="NCBI Taxonomy" id="1265931"/>
    <lineage>
        <taxon>Bacteria</taxon>
        <taxon>Pseudomonadati</taxon>
        <taxon>Pseudomonadota</taxon>
        <taxon>Alphaproteobacteria</taxon>
        <taxon>Hyphomicrobiales</taxon>
        <taxon>Rhizobiaceae</taxon>
        <taxon>Rhizobium/Agrobacterium group</taxon>
        <taxon>Rhizobium</taxon>
    </lineage>
</organism>
<gene>
    <name evidence="4" type="ORF">GGQ67_003556</name>
</gene>
<evidence type="ECO:0000256" key="2">
    <source>
        <dbReference type="PIRNR" id="PIRNR006276"/>
    </source>
</evidence>
<dbReference type="SUPFAM" id="SSF52402">
    <property type="entry name" value="Adenine nucleotide alpha hydrolases-like"/>
    <property type="match status" value="1"/>
</dbReference>
<dbReference type="PIRSF" id="PIRSF006276">
    <property type="entry name" value="UspA"/>
    <property type="match status" value="1"/>
</dbReference>
<dbReference type="PANTHER" id="PTHR46268:SF15">
    <property type="entry name" value="UNIVERSAL STRESS PROTEIN HP_0031"/>
    <property type="match status" value="1"/>
</dbReference>
<dbReference type="RefSeq" id="WP_183901393.1">
    <property type="nucleotide sequence ID" value="NZ_JACIDW010000012.1"/>
</dbReference>
<evidence type="ECO:0000313" key="5">
    <source>
        <dbReference type="Proteomes" id="UP000582090"/>
    </source>
</evidence>